<proteinExistence type="predicted"/>
<feature type="compositionally biased region" description="Basic and acidic residues" evidence="1">
    <location>
        <begin position="20"/>
        <end position="32"/>
    </location>
</feature>
<gene>
    <name evidence="3" type="ORF">MMAD_56280</name>
</gene>
<feature type="region of interest" description="Disordered" evidence="1">
    <location>
        <begin position="309"/>
        <end position="361"/>
    </location>
</feature>
<keyword evidence="4" id="KW-1185">Reference proteome</keyword>
<sequence length="377" mass="38971">MTGHIDNDEWLKNIGAISVHEGDDRGDDRDGDLPTSTTVRTPRAATAIKNPDLESNEILPEATPSEEFGDDGEEESASGYGEFDDDYDASGRDVLLGSPLDIGGPAVELDDGPADARSEDGPPRRFTPWVLAAFGAVAAIGTVITLVVTMANSPSDQPPRPTAAPVAPRTVDVAPPSTPPNTDGPLPFTASSDCPPGSTSAQSVADPSSTTPWVCVRSVDGQVLEIDLGRTFVITAVSIVPGAVNKTDVGPDQPDPWLQHRVVTRVQWQFNDTDRTVKNQNTGNVRGEAVESVRPGVLASKITVIIQETSRPPAIAPSGNTPTPPPSAGPSILGDILGGTQGGAAPAPVLPGGDASRDPADGTFAVSSIKIIGHKAV</sequence>
<dbReference type="Proteomes" id="UP000466517">
    <property type="component" value="Plasmid pJCM13574"/>
</dbReference>
<evidence type="ECO:0000313" key="3">
    <source>
        <dbReference type="EMBL" id="BBZ31333.1"/>
    </source>
</evidence>
<dbReference type="InterPro" id="IPR008979">
    <property type="entry name" value="Galactose-bd-like_sf"/>
</dbReference>
<organism evidence="3 4">
    <name type="scientific">Mycolicibacterium madagascariense</name>
    <dbReference type="NCBI Taxonomy" id="212765"/>
    <lineage>
        <taxon>Bacteria</taxon>
        <taxon>Bacillati</taxon>
        <taxon>Actinomycetota</taxon>
        <taxon>Actinomycetes</taxon>
        <taxon>Mycobacteriales</taxon>
        <taxon>Mycobacteriaceae</taxon>
        <taxon>Mycolicibacterium</taxon>
    </lineage>
</organism>
<feature type="transmembrane region" description="Helical" evidence="2">
    <location>
        <begin position="129"/>
        <end position="151"/>
    </location>
</feature>
<keyword evidence="2" id="KW-0472">Membrane</keyword>
<geneLocation type="plasmid" evidence="4">
    <name>pjcm13574 dna</name>
</geneLocation>
<feature type="compositionally biased region" description="Low complexity" evidence="1">
    <location>
        <begin position="343"/>
        <end position="354"/>
    </location>
</feature>
<dbReference type="AlphaFoldDB" id="A0A7I7XQF4"/>
<evidence type="ECO:0008006" key="5">
    <source>
        <dbReference type="Google" id="ProtNLM"/>
    </source>
</evidence>
<keyword evidence="2" id="KW-0812">Transmembrane</keyword>
<feature type="compositionally biased region" description="Basic and acidic residues" evidence="1">
    <location>
        <begin position="114"/>
        <end position="123"/>
    </location>
</feature>
<feature type="compositionally biased region" description="Acidic residues" evidence="1">
    <location>
        <begin position="67"/>
        <end position="88"/>
    </location>
</feature>
<dbReference type="SUPFAM" id="SSF49785">
    <property type="entry name" value="Galactose-binding domain-like"/>
    <property type="match status" value="1"/>
</dbReference>
<feature type="compositionally biased region" description="Polar residues" evidence="1">
    <location>
        <begin position="189"/>
        <end position="211"/>
    </location>
</feature>
<accession>A0A7I7XQF4</accession>
<feature type="compositionally biased region" description="Low complexity" evidence="1">
    <location>
        <begin position="163"/>
        <end position="175"/>
    </location>
</feature>
<dbReference type="KEGG" id="mmag:MMAD_56280"/>
<feature type="region of interest" description="Disordered" evidence="1">
    <location>
        <begin position="152"/>
        <end position="211"/>
    </location>
</feature>
<feature type="region of interest" description="Disordered" evidence="1">
    <location>
        <begin position="19"/>
        <end position="123"/>
    </location>
</feature>
<reference evidence="3 4" key="1">
    <citation type="journal article" date="2019" name="Emerg. Microbes Infect.">
        <title>Comprehensive subspecies identification of 175 nontuberculous mycobacteria species based on 7547 genomic profiles.</title>
        <authorList>
            <person name="Matsumoto Y."/>
            <person name="Kinjo T."/>
            <person name="Motooka D."/>
            <person name="Nabeya D."/>
            <person name="Jung N."/>
            <person name="Uechi K."/>
            <person name="Horii T."/>
            <person name="Iida T."/>
            <person name="Fujita J."/>
            <person name="Nakamura S."/>
        </authorList>
    </citation>
    <scope>NUCLEOTIDE SEQUENCE [LARGE SCALE GENOMIC DNA]</scope>
    <source>
        <strain evidence="3 4">JCM 13574</strain>
        <plasmid evidence="4">pjcm13574 dna</plasmid>
    </source>
</reference>
<evidence type="ECO:0000256" key="1">
    <source>
        <dbReference type="SAM" id="MobiDB-lite"/>
    </source>
</evidence>
<evidence type="ECO:0000313" key="4">
    <source>
        <dbReference type="Proteomes" id="UP000466517"/>
    </source>
</evidence>
<protein>
    <recommendedName>
        <fullName evidence="5">F5/8 type C domain-containing protein</fullName>
    </recommendedName>
</protein>
<evidence type="ECO:0000256" key="2">
    <source>
        <dbReference type="SAM" id="Phobius"/>
    </source>
</evidence>
<keyword evidence="2" id="KW-1133">Transmembrane helix</keyword>
<name>A0A7I7XQF4_9MYCO</name>
<keyword evidence="3" id="KW-0614">Plasmid</keyword>
<dbReference type="EMBL" id="AP022611">
    <property type="protein sequence ID" value="BBZ31333.1"/>
    <property type="molecule type" value="Genomic_DNA"/>
</dbReference>